<accession>A0A1H6FMZ8</accession>
<dbReference type="Pfam" id="PF22725">
    <property type="entry name" value="GFO_IDH_MocA_C3"/>
    <property type="match status" value="1"/>
</dbReference>
<feature type="domain" description="GFO/IDH/MocA-like oxidoreductase" evidence="2">
    <location>
        <begin position="141"/>
        <end position="248"/>
    </location>
</feature>
<dbReference type="EMBL" id="FNWJ01000001">
    <property type="protein sequence ID" value="SEH11203.1"/>
    <property type="molecule type" value="Genomic_DNA"/>
</dbReference>
<dbReference type="SUPFAM" id="SSF55347">
    <property type="entry name" value="Glyceraldehyde-3-phosphate dehydrogenase-like, C-terminal domain"/>
    <property type="match status" value="1"/>
</dbReference>
<keyword evidence="4" id="KW-1185">Reference proteome</keyword>
<organism evidence="3 4">
    <name type="scientific">Thermoleophilum album</name>
    <dbReference type="NCBI Taxonomy" id="29539"/>
    <lineage>
        <taxon>Bacteria</taxon>
        <taxon>Bacillati</taxon>
        <taxon>Actinomycetota</taxon>
        <taxon>Thermoleophilia</taxon>
        <taxon>Thermoleophilales</taxon>
        <taxon>Thermoleophilaceae</taxon>
        <taxon>Thermoleophilum</taxon>
    </lineage>
</organism>
<gene>
    <name evidence="3" type="ORF">SAMN02745716_0691</name>
</gene>
<dbReference type="InterPro" id="IPR055170">
    <property type="entry name" value="GFO_IDH_MocA-like_dom"/>
</dbReference>
<protein>
    <submittedName>
        <fullName evidence="3">Predicted dehydrogenase</fullName>
    </submittedName>
</protein>
<sequence>MSGVRKADGGRTVTVGVVGLGNWGPGLARNFATIPGCELRWLCDRDAARLERWQRHFPEARTTTRIEDLYEDERLDALAIATPVPTHADLALSALAAGKHCFVEKPLAHDLASCEQVVAAAARMERIVMVGHLLEYHPGVVKLRELIAAGHLGELRYVYGQRTNLGKLRADENVLWSLGPHDVSVALALVGEEPIECRAVGESYVRKGVEDVVFCYLRFPSGVAAHLHLSWLDPHKQRRLTVVGSQRMATFDDMELERKVTVYDKGFDQDFASYGEYIARSGDIWSPRISNEEPLRVECRHFVECIAEGRRPRTDEHSGLRVVRVLERLQRELERTRREAVLAATALTPAARETGDAR</sequence>
<name>A0A1H6FMZ8_THEAL</name>
<feature type="domain" description="Gfo/Idh/MocA-like oxidoreductase N-terminal" evidence="1">
    <location>
        <begin position="14"/>
        <end position="132"/>
    </location>
</feature>
<dbReference type="Proteomes" id="UP000222056">
    <property type="component" value="Unassembled WGS sequence"/>
</dbReference>
<dbReference type="InterPro" id="IPR000683">
    <property type="entry name" value="Gfo/Idh/MocA-like_OxRdtase_N"/>
</dbReference>
<evidence type="ECO:0000313" key="3">
    <source>
        <dbReference type="EMBL" id="SEH11203.1"/>
    </source>
</evidence>
<evidence type="ECO:0000313" key="4">
    <source>
        <dbReference type="Proteomes" id="UP000222056"/>
    </source>
</evidence>
<dbReference type="Gene3D" id="3.30.360.10">
    <property type="entry name" value="Dihydrodipicolinate Reductase, domain 2"/>
    <property type="match status" value="1"/>
</dbReference>
<evidence type="ECO:0000259" key="1">
    <source>
        <dbReference type="Pfam" id="PF01408"/>
    </source>
</evidence>
<dbReference type="AlphaFoldDB" id="A0A1H6FMZ8"/>
<dbReference type="PANTHER" id="PTHR43377:SF6">
    <property type="entry name" value="GFO_IDH_MOCA-LIKE OXIDOREDUCTASE N-TERMINAL DOMAIN-CONTAINING PROTEIN"/>
    <property type="match status" value="1"/>
</dbReference>
<dbReference type="InterPro" id="IPR051450">
    <property type="entry name" value="Gfo/Idh/MocA_Oxidoreductases"/>
</dbReference>
<reference evidence="4" key="1">
    <citation type="submission" date="2016-10" db="EMBL/GenBank/DDBJ databases">
        <authorList>
            <person name="Varghese N."/>
            <person name="Submissions S."/>
        </authorList>
    </citation>
    <scope>NUCLEOTIDE SEQUENCE [LARGE SCALE GENOMIC DNA]</scope>
    <source>
        <strain evidence="4">ATCC 35263</strain>
    </source>
</reference>
<dbReference type="Gene3D" id="3.40.50.720">
    <property type="entry name" value="NAD(P)-binding Rossmann-like Domain"/>
    <property type="match status" value="1"/>
</dbReference>
<evidence type="ECO:0000259" key="2">
    <source>
        <dbReference type="Pfam" id="PF22725"/>
    </source>
</evidence>
<dbReference type="InterPro" id="IPR036291">
    <property type="entry name" value="NAD(P)-bd_dom_sf"/>
</dbReference>
<dbReference type="Pfam" id="PF01408">
    <property type="entry name" value="GFO_IDH_MocA"/>
    <property type="match status" value="1"/>
</dbReference>
<dbReference type="OrthoDB" id="179913at2"/>
<proteinExistence type="predicted"/>
<dbReference type="PANTHER" id="PTHR43377">
    <property type="entry name" value="BILIVERDIN REDUCTASE A"/>
    <property type="match status" value="1"/>
</dbReference>
<dbReference type="STRING" id="29539.SAMN02745716_0691"/>
<dbReference type="GO" id="GO:0000166">
    <property type="term" value="F:nucleotide binding"/>
    <property type="evidence" value="ECO:0007669"/>
    <property type="project" value="InterPro"/>
</dbReference>
<dbReference type="SUPFAM" id="SSF51735">
    <property type="entry name" value="NAD(P)-binding Rossmann-fold domains"/>
    <property type="match status" value="1"/>
</dbReference>